<dbReference type="EMBL" id="JAOTJD010000011">
    <property type="protein sequence ID" value="MFD3263836.1"/>
    <property type="molecule type" value="Genomic_DNA"/>
</dbReference>
<accession>A0ABW6CQ16</accession>
<sequence>MDMQAARTGSSRTLAAITVTAATLAACSPRPVQGQSQVVDGLKFDYGLVAEPARGAPPASHPDPSMHGGAPAQPHTYHVVLSVADAKTGQKVGASEVAVGLSGPGHPGTNIAPMEAMSVNGQASYGHYVVLPEPGPYRLEFRVTPSGKHQPARARFTLERPA</sequence>
<gene>
    <name evidence="2" type="ORF">OCL97_07660</name>
</gene>
<dbReference type="RefSeq" id="WP_377369048.1">
    <property type="nucleotide sequence ID" value="NZ_JAOTJD010000011.1"/>
</dbReference>
<name>A0ABW6CQ16_9CAUL</name>
<feature type="region of interest" description="Disordered" evidence="1">
    <location>
        <begin position="53"/>
        <end position="73"/>
    </location>
</feature>
<proteinExistence type="predicted"/>
<evidence type="ECO:0008006" key="4">
    <source>
        <dbReference type="Google" id="ProtNLM"/>
    </source>
</evidence>
<protein>
    <recommendedName>
        <fullName evidence="4">YtkA-like domain-containing protein</fullName>
    </recommendedName>
</protein>
<evidence type="ECO:0000256" key="1">
    <source>
        <dbReference type="SAM" id="MobiDB-lite"/>
    </source>
</evidence>
<reference evidence="2 3" key="1">
    <citation type="submission" date="2022-09" db="EMBL/GenBank/DDBJ databases">
        <title>New species of Phenylobacterium.</title>
        <authorList>
            <person name="Mieszkin S."/>
        </authorList>
    </citation>
    <scope>NUCLEOTIDE SEQUENCE [LARGE SCALE GENOMIC DNA]</scope>
    <source>
        <strain evidence="2 3">HK31-G</strain>
    </source>
</reference>
<organism evidence="2 3">
    <name type="scientific">Phenylobacterium ferrooxidans</name>
    <dbReference type="NCBI Taxonomy" id="2982689"/>
    <lineage>
        <taxon>Bacteria</taxon>
        <taxon>Pseudomonadati</taxon>
        <taxon>Pseudomonadota</taxon>
        <taxon>Alphaproteobacteria</taxon>
        <taxon>Caulobacterales</taxon>
        <taxon>Caulobacteraceae</taxon>
        <taxon>Phenylobacterium</taxon>
    </lineage>
</organism>
<dbReference type="Proteomes" id="UP001598130">
    <property type="component" value="Unassembled WGS sequence"/>
</dbReference>
<evidence type="ECO:0000313" key="2">
    <source>
        <dbReference type="EMBL" id="MFD3263836.1"/>
    </source>
</evidence>
<keyword evidence="3" id="KW-1185">Reference proteome</keyword>
<dbReference type="PROSITE" id="PS51257">
    <property type="entry name" value="PROKAR_LIPOPROTEIN"/>
    <property type="match status" value="1"/>
</dbReference>
<evidence type="ECO:0000313" key="3">
    <source>
        <dbReference type="Proteomes" id="UP001598130"/>
    </source>
</evidence>
<comment type="caution">
    <text evidence="2">The sequence shown here is derived from an EMBL/GenBank/DDBJ whole genome shotgun (WGS) entry which is preliminary data.</text>
</comment>